<dbReference type="InterPro" id="IPR012874">
    <property type="entry name" value="DUF1673_METspp"/>
</dbReference>
<keyword evidence="1" id="KW-1133">Transmembrane helix</keyword>
<feature type="transmembrane region" description="Helical" evidence="1">
    <location>
        <begin position="147"/>
        <end position="168"/>
    </location>
</feature>
<dbReference type="PATRIC" id="fig|1434119.4.peg.4957"/>
<dbReference type="RefSeq" id="WP_148706127.1">
    <property type="nucleotide sequence ID" value="NZ_CP009507.1"/>
</dbReference>
<dbReference type="KEGG" id="msz:MSSIH_3824"/>
<evidence type="ECO:0000256" key="1">
    <source>
        <dbReference type="SAM" id="Phobius"/>
    </source>
</evidence>
<evidence type="ECO:0008006" key="4">
    <source>
        <dbReference type="Google" id="ProtNLM"/>
    </source>
</evidence>
<dbReference type="EMBL" id="CP009507">
    <property type="protein sequence ID" value="AKB34514.1"/>
    <property type="molecule type" value="Genomic_DNA"/>
</dbReference>
<gene>
    <name evidence="2" type="ORF">MSSIH_3824</name>
</gene>
<evidence type="ECO:0000313" key="2">
    <source>
        <dbReference type="EMBL" id="AKB34514.1"/>
    </source>
</evidence>
<dbReference type="Proteomes" id="UP000033092">
    <property type="component" value="Chromosome"/>
</dbReference>
<feature type="transmembrane region" description="Helical" evidence="1">
    <location>
        <begin position="124"/>
        <end position="141"/>
    </location>
</feature>
<accession>A0A0E3PI55</accession>
<keyword evidence="1" id="KW-0812">Transmembrane</keyword>
<feature type="transmembrane region" description="Helical" evidence="1">
    <location>
        <begin position="84"/>
        <end position="103"/>
    </location>
</feature>
<proteinExistence type="predicted"/>
<dbReference type="HOGENOM" id="CLU_1363666_0_0_2"/>
<reference evidence="2 3" key="1">
    <citation type="submission" date="2014-07" db="EMBL/GenBank/DDBJ databases">
        <title>Methanogenic archaea and the global carbon cycle.</title>
        <authorList>
            <person name="Henriksen J.R."/>
            <person name="Luke J."/>
            <person name="Reinhart S."/>
            <person name="Benedict M.N."/>
            <person name="Youngblut N.D."/>
            <person name="Metcalf M.E."/>
            <person name="Whitaker R.J."/>
            <person name="Metcalf W.W."/>
        </authorList>
    </citation>
    <scope>NUCLEOTIDE SEQUENCE [LARGE SCALE GENOMIC DNA]</scope>
    <source>
        <strain evidence="2 3">HI350</strain>
    </source>
</reference>
<dbReference type="Pfam" id="PF07895">
    <property type="entry name" value="DUF1673"/>
    <property type="match status" value="1"/>
</dbReference>
<feature type="transmembrane region" description="Helical" evidence="1">
    <location>
        <begin position="61"/>
        <end position="78"/>
    </location>
</feature>
<evidence type="ECO:0000313" key="3">
    <source>
        <dbReference type="Proteomes" id="UP000033092"/>
    </source>
</evidence>
<organism evidence="2 3">
    <name type="scientific">Methanosarcina siciliae HI350</name>
    <dbReference type="NCBI Taxonomy" id="1434119"/>
    <lineage>
        <taxon>Archaea</taxon>
        <taxon>Methanobacteriati</taxon>
        <taxon>Methanobacteriota</taxon>
        <taxon>Stenosarchaea group</taxon>
        <taxon>Methanomicrobia</taxon>
        <taxon>Methanosarcinales</taxon>
        <taxon>Methanosarcinaceae</taxon>
        <taxon>Methanosarcina</taxon>
    </lineage>
</organism>
<dbReference type="AlphaFoldDB" id="A0A0E3PI55"/>
<dbReference type="GeneID" id="41608017"/>
<keyword evidence="1" id="KW-0472">Membrane</keyword>
<name>A0A0E3PI55_9EURY</name>
<sequence length="200" mass="23827">MNLKVENIKKLMGWCPNARASEARRNVSLENFDSDIPGRAKGKNEDLKSPGWLRKVSNRTLLNYTVFTFVYFLELNQIGIDRIFFLVGSFSFLFLSVFFWKTQMQRYDELVKYPVTEYSIKKKIITFTITFAVCFLIYHLYFKGQGLALQAMFSFVGGIVVGIWLNYFQLIYWQKKNHKTIYFDKNYGTWKRSYIIRERK</sequence>
<protein>
    <recommendedName>
        <fullName evidence="4">DUF1673 domain-containing protein</fullName>
    </recommendedName>
</protein>